<dbReference type="AlphaFoldDB" id="A0A1G9B4Q4"/>
<dbReference type="EMBL" id="FNFL01000005">
    <property type="protein sequence ID" value="SDK34453.1"/>
    <property type="molecule type" value="Genomic_DNA"/>
</dbReference>
<protein>
    <recommendedName>
        <fullName evidence="4">Tat (Twin-arginine translocation) pathway signal sequence</fullName>
    </recommendedName>
</protein>
<dbReference type="InterPro" id="IPR008557">
    <property type="entry name" value="PhoX"/>
</dbReference>
<dbReference type="STRING" id="407036.SAMN05216243_2807"/>
<evidence type="ECO:0000313" key="2">
    <source>
        <dbReference type="EMBL" id="SDK34453.1"/>
    </source>
</evidence>
<gene>
    <name evidence="2" type="ORF">SAMN05216243_2807</name>
</gene>
<evidence type="ECO:0000256" key="1">
    <source>
        <dbReference type="SAM" id="MobiDB-lite"/>
    </source>
</evidence>
<dbReference type="SUPFAM" id="SSF63829">
    <property type="entry name" value="Calcium-dependent phosphotriesterase"/>
    <property type="match status" value="1"/>
</dbReference>
<dbReference type="InterPro" id="IPR015943">
    <property type="entry name" value="WD40/YVTN_repeat-like_dom_sf"/>
</dbReference>
<sequence length="483" mass="52590">MDKQKHSMDRRNFLKAGSMGTLALTLTTTGLFSLASAPSVQAGQKKKPNSTFSGYGQLEKDPGGILDLPKGFQYRIISEEGGRLSDGRPIPSAFDGMAAFPGKHNSTILVRNHELTGNTDYPVIGKNPYDKDNTGGTTALVVGPNRKVMDEYVTSSGTIRNCAGGATPWGTWLTCEETMERGHGYVFEVDPQDPENKLSRTPIREMGAFSHEACDVDPSTGIVYLTEDSSPSFLYRYIPVDSSPRPGALQKGGTLQAAAIEETPGRSAEALYPEKKYKIVWKTLNPEKASDDAEAKDCIQFSRLEGSQFSAGVFWFSDTSAGYTDGQQGRIYRYIPSTNQLELFYEAASANQMEMPDNLCVTPWGDVWFVEDGPGSDRVMGITPEGQVYQFAENRLNDSELAGPTFSTDGKTFFVNIQTPGITFAIWGPFARRNAGRQRQMAHAAPPAGFGPAISDQLAVFAEHQGMSDLEAAALQRHGVPIL</sequence>
<name>A0A1G9B4Q4_9BACI</name>
<dbReference type="Pfam" id="PF05787">
    <property type="entry name" value="PhoX"/>
    <property type="match status" value="1"/>
</dbReference>
<evidence type="ECO:0008006" key="4">
    <source>
        <dbReference type="Google" id="ProtNLM"/>
    </source>
</evidence>
<organism evidence="2 3">
    <name type="scientific">Sediminibacillus albus</name>
    <dbReference type="NCBI Taxonomy" id="407036"/>
    <lineage>
        <taxon>Bacteria</taxon>
        <taxon>Bacillati</taxon>
        <taxon>Bacillota</taxon>
        <taxon>Bacilli</taxon>
        <taxon>Bacillales</taxon>
        <taxon>Bacillaceae</taxon>
        <taxon>Sediminibacillus</taxon>
    </lineage>
</organism>
<proteinExistence type="predicted"/>
<dbReference type="InterPro" id="IPR006311">
    <property type="entry name" value="TAT_signal"/>
</dbReference>
<dbReference type="Gene3D" id="2.130.10.10">
    <property type="entry name" value="YVTN repeat-like/Quinoprotein amine dehydrogenase"/>
    <property type="match status" value="1"/>
</dbReference>
<dbReference type="PANTHER" id="PTHR35399">
    <property type="entry name" value="SLR8030 PROTEIN"/>
    <property type="match status" value="1"/>
</dbReference>
<dbReference type="PANTHER" id="PTHR35399:SF4">
    <property type="entry name" value="MEMBRANE PROTEIN"/>
    <property type="match status" value="1"/>
</dbReference>
<keyword evidence="3" id="KW-1185">Reference proteome</keyword>
<dbReference type="RefSeq" id="WP_093215829.1">
    <property type="nucleotide sequence ID" value="NZ_FNFL01000005.1"/>
</dbReference>
<dbReference type="PROSITE" id="PS51318">
    <property type="entry name" value="TAT"/>
    <property type="match status" value="1"/>
</dbReference>
<evidence type="ECO:0000313" key="3">
    <source>
        <dbReference type="Proteomes" id="UP000198694"/>
    </source>
</evidence>
<reference evidence="2 3" key="1">
    <citation type="submission" date="2016-10" db="EMBL/GenBank/DDBJ databases">
        <authorList>
            <person name="de Groot N.N."/>
        </authorList>
    </citation>
    <scope>NUCLEOTIDE SEQUENCE [LARGE SCALE GENOMIC DNA]</scope>
    <source>
        <strain evidence="2 3">CGMCC 1.6502</strain>
    </source>
</reference>
<accession>A0A1G9B4Q4</accession>
<dbReference type="OrthoDB" id="9801383at2"/>
<feature type="region of interest" description="Disordered" evidence="1">
    <location>
        <begin position="38"/>
        <end position="58"/>
    </location>
</feature>
<dbReference type="Proteomes" id="UP000198694">
    <property type="component" value="Unassembled WGS sequence"/>
</dbReference>